<comment type="caution">
    <text evidence="1">The sequence shown here is derived from an EMBL/GenBank/DDBJ whole genome shotgun (WGS) entry which is preliminary data.</text>
</comment>
<dbReference type="Proteomes" id="UP000256763">
    <property type="component" value="Unassembled WGS sequence"/>
</dbReference>
<keyword evidence="2" id="KW-1185">Reference proteome</keyword>
<proteinExistence type="predicted"/>
<evidence type="ECO:0000313" key="2">
    <source>
        <dbReference type="Proteomes" id="UP000256763"/>
    </source>
</evidence>
<name>A0A3E0WIU6_9GAMM</name>
<sequence length="173" mass="18798">MRRMMQATVIALLAGTGLGCGPQERDVNQAHDVDAEGAAQISPAIPDAMTDSDEGVVFNGTCAFVGRSPTGSTTLMCQEFFDHDEQELALAKALCTQAAQQSENVTTHFSSERCPDQLEGHAMIGWCTPVGGIGWHSVSIPYYYDEPWAQVHIEECERDLGTEWITVGGERPH</sequence>
<dbReference type="PROSITE" id="PS51257">
    <property type="entry name" value="PROKAR_LIPOPROTEIN"/>
    <property type="match status" value="1"/>
</dbReference>
<evidence type="ECO:0008006" key="3">
    <source>
        <dbReference type="Google" id="ProtNLM"/>
    </source>
</evidence>
<evidence type="ECO:0000313" key="1">
    <source>
        <dbReference type="EMBL" id="RFA31886.1"/>
    </source>
</evidence>
<dbReference type="RefSeq" id="WP_116303363.1">
    <property type="nucleotide sequence ID" value="NZ_NFZV01000020.1"/>
</dbReference>
<dbReference type="EMBL" id="NFZW01000038">
    <property type="protein sequence ID" value="RFA31886.1"/>
    <property type="molecule type" value="Genomic_DNA"/>
</dbReference>
<protein>
    <recommendedName>
        <fullName evidence="3">Lipoprotein</fullName>
    </recommendedName>
</protein>
<organism evidence="1 2">
    <name type="scientific">Alkalilimnicola ehrlichii</name>
    <dbReference type="NCBI Taxonomy" id="351052"/>
    <lineage>
        <taxon>Bacteria</taxon>
        <taxon>Pseudomonadati</taxon>
        <taxon>Pseudomonadota</taxon>
        <taxon>Gammaproteobacteria</taxon>
        <taxon>Chromatiales</taxon>
        <taxon>Ectothiorhodospiraceae</taxon>
        <taxon>Alkalilimnicola</taxon>
    </lineage>
</organism>
<accession>A0A3E0WIU6</accession>
<gene>
    <name evidence="1" type="ORF">CAL65_21195</name>
</gene>
<reference evidence="2" key="1">
    <citation type="submission" date="2017-05" db="EMBL/GenBank/DDBJ databases">
        <authorList>
            <person name="Sharma S."/>
            <person name="Sidhu C."/>
            <person name="Pinnaka A.K."/>
        </authorList>
    </citation>
    <scope>NUCLEOTIDE SEQUENCE [LARGE SCALE GENOMIC DNA]</scope>
    <source>
        <strain evidence="2">AK93</strain>
    </source>
</reference>
<dbReference type="AlphaFoldDB" id="A0A3E0WIU6"/>